<proteinExistence type="predicted"/>
<organism evidence="2">
    <name type="scientific">viral metagenome</name>
    <dbReference type="NCBI Taxonomy" id="1070528"/>
    <lineage>
        <taxon>unclassified sequences</taxon>
        <taxon>metagenomes</taxon>
        <taxon>organismal metagenomes</taxon>
    </lineage>
</organism>
<dbReference type="EMBL" id="MN739154">
    <property type="protein sequence ID" value="QHS90912.1"/>
    <property type="molecule type" value="Genomic_DNA"/>
</dbReference>
<reference evidence="2" key="1">
    <citation type="journal article" date="2020" name="Nature">
        <title>Giant virus diversity and host interactions through global metagenomics.</title>
        <authorList>
            <person name="Schulz F."/>
            <person name="Roux S."/>
            <person name="Paez-Espino D."/>
            <person name="Jungbluth S."/>
            <person name="Walsh D.A."/>
            <person name="Denef V.J."/>
            <person name="McMahon K.D."/>
            <person name="Konstantinidis K.T."/>
            <person name="Eloe-Fadrosh E.A."/>
            <person name="Kyrpides N.C."/>
            <person name="Woyke T."/>
        </authorList>
    </citation>
    <scope>NUCLEOTIDE SEQUENCE</scope>
    <source>
        <strain evidence="2">GVMAG-M-3300013004-44</strain>
    </source>
</reference>
<sequence>MSKKLPPVHRQSIAEATEEAESRTLDYQPAERAQYIRTMLRDIALWMSQGETKEMITERVPEFVEIYPELFKKIITRQDLSPIQTMLAMLDKMGQGQLSQHQASIQVGQKLVDRYVTPQLNGAAERK</sequence>
<evidence type="ECO:0000313" key="2">
    <source>
        <dbReference type="EMBL" id="QHS90912.1"/>
    </source>
</evidence>
<evidence type="ECO:0000256" key="1">
    <source>
        <dbReference type="SAM" id="MobiDB-lite"/>
    </source>
</evidence>
<protein>
    <submittedName>
        <fullName evidence="2">Uncharacterized protein</fullName>
    </submittedName>
</protein>
<name>A0A6C0BFZ5_9ZZZZ</name>
<feature type="region of interest" description="Disordered" evidence="1">
    <location>
        <begin position="1"/>
        <end position="25"/>
    </location>
</feature>
<dbReference type="AlphaFoldDB" id="A0A6C0BFZ5"/>
<accession>A0A6C0BFZ5</accession>